<gene>
    <name evidence="5" type="ORF">M569_10106</name>
</gene>
<dbReference type="GO" id="GO:0080043">
    <property type="term" value="F:quercetin 3-O-glucosyltransferase activity"/>
    <property type="evidence" value="ECO:0007669"/>
    <property type="project" value="TreeGrafter"/>
</dbReference>
<comment type="similarity">
    <text evidence="1">Belongs to the UDP-glycosyltransferase family.</text>
</comment>
<protein>
    <recommendedName>
        <fullName evidence="7">UDP-glycosyltransferases domain-containing protein</fullName>
    </recommendedName>
</protein>
<comment type="caution">
    <text evidence="5">The sequence shown here is derived from an EMBL/GenBank/DDBJ whole genome shotgun (WGS) entry which is preliminary data.</text>
</comment>
<sequence length="293" mass="31764">ESKLEEPVAEFPPLRGKDLPSVNSGDPTDLAEFLKNIVASTGTASALVLNTFHHLESAAVADLNARIYPDLPIFLVGPFHKRLPNPSSSTTSLIPQDFSSIAWLDEQPPRSVLYVSFGSLAKMESADAARVAAALADAGCRFLWAIRPGSIKGSEWIENVDIKPAEQSRCCVVKWAPQREVLRHGSVGGFWSHGGWNSTVESLAEGVPMICSPFFGDQMANSRYVGEVWKVGVRLEKGLEDGEEMEAAIRTVMEEDGEMRRAAQAMKTAAEVCLRPGGSSHKALGDLVNFILN</sequence>
<evidence type="ECO:0000256" key="2">
    <source>
        <dbReference type="ARBA" id="ARBA00022676"/>
    </source>
</evidence>
<feature type="region of interest" description="Disordered" evidence="4">
    <location>
        <begin position="1"/>
        <end position="22"/>
    </location>
</feature>
<keyword evidence="3" id="KW-0808">Transferase</keyword>
<evidence type="ECO:0000313" key="6">
    <source>
        <dbReference type="Proteomes" id="UP000015453"/>
    </source>
</evidence>
<proteinExistence type="inferred from homology"/>
<keyword evidence="6" id="KW-1185">Reference proteome</keyword>
<dbReference type="Proteomes" id="UP000015453">
    <property type="component" value="Unassembled WGS sequence"/>
</dbReference>
<dbReference type="PANTHER" id="PTHR11926">
    <property type="entry name" value="GLUCOSYL/GLUCURONOSYL TRANSFERASES"/>
    <property type="match status" value="1"/>
</dbReference>
<dbReference type="OrthoDB" id="5835829at2759"/>
<dbReference type="PANTHER" id="PTHR11926:SF1494">
    <property type="entry name" value="FLAVONOL 3-O-GLUCOSYLTRANSFERASE UGT76E12-RELATED"/>
    <property type="match status" value="1"/>
</dbReference>
<dbReference type="InterPro" id="IPR002213">
    <property type="entry name" value="UDP_glucos_trans"/>
</dbReference>
<dbReference type="AlphaFoldDB" id="S8CCI0"/>
<evidence type="ECO:0008006" key="7">
    <source>
        <dbReference type="Google" id="ProtNLM"/>
    </source>
</evidence>
<evidence type="ECO:0000256" key="3">
    <source>
        <dbReference type="ARBA" id="ARBA00022679"/>
    </source>
</evidence>
<dbReference type="GO" id="GO:0080044">
    <property type="term" value="F:quercetin 7-O-glucosyltransferase activity"/>
    <property type="evidence" value="ECO:0007669"/>
    <property type="project" value="TreeGrafter"/>
</dbReference>
<feature type="non-terminal residue" evidence="5">
    <location>
        <position position="1"/>
    </location>
</feature>
<dbReference type="Gene3D" id="3.40.50.2000">
    <property type="entry name" value="Glycogen Phosphorylase B"/>
    <property type="match status" value="2"/>
</dbReference>
<dbReference type="SUPFAM" id="SSF53756">
    <property type="entry name" value="UDP-Glycosyltransferase/glycogen phosphorylase"/>
    <property type="match status" value="1"/>
</dbReference>
<evidence type="ECO:0000256" key="4">
    <source>
        <dbReference type="SAM" id="MobiDB-lite"/>
    </source>
</evidence>
<dbReference type="FunFam" id="3.40.50.2000:FF:000060">
    <property type="entry name" value="Glycosyltransferase"/>
    <property type="match status" value="1"/>
</dbReference>
<name>S8CCI0_9LAMI</name>
<evidence type="ECO:0000256" key="1">
    <source>
        <dbReference type="ARBA" id="ARBA00009995"/>
    </source>
</evidence>
<reference evidence="5 6" key="1">
    <citation type="journal article" date="2013" name="BMC Genomics">
        <title>The miniature genome of a carnivorous plant Genlisea aurea contains a low number of genes and short non-coding sequences.</title>
        <authorList>
            <person name="Leushkin E.V."/>
            <person name="Sutormin R.A."/>
            <person name="Nabieva E.R."/>
            <person name="Penin A.A."/>
            <person name="Kondrashov A.S."/>
            <person name="Logacheva M.D."/>
        </authorList>
    </citation>
    <scope>NUCLEOTIDE SEQUENCE [LARGE SCALE GENOMIC DNA]</scope>
</reference>
<dbReference type="GO" id="GO:0016138">
    <property type="term" value="P:glycoside biosynthetic process"/>
    <property type="evidence" value="ECO:0007669"/>
    <property type="project" value="UniProtKB-ARBA"/>
</dbReference>
<dbReference type="Pfam" id="PF00201">
    <property type="entry name" value="UDPGT"/>
    <property type="match status" value="1"/>
</dbReference>
<dbReference type="CDD" id="cd03784">
    <property type="entry name" value="GT1_Gtf-like"/>
    <property type="match status" value="1"/>
</dbReference>
<dbReference type="EMBL" id="AUSU01004677">
    <property type="protein sequence ID" value="EPS64674.1"/>
    <property type="molecule type" value="Genomic_DNA"/>
</dbReference>
<feature type="non-terminal residue" evidence="5">
    <location>
        <position position="293"/>
    </location>
</feature>
<organism evidence="5 6">
    <name type="scientific">Genlisea aurea</name>
    <dbReference type="NCBI Taxonomy" id="192259"/>
    <lineage>
        <taxon>Eukaryota</taxon>
        <taxon>Viridiplantae</taxon>
        <taxon>Streptophyta</taxon>
        <taxon>Embryophyta</taxon>
        <taxon>Tracheophyta</taxon>
        <taxon>Spermatophyta</taxon>
        <taxon>Magnoliopsida</taxon>
        <taxon>eudicotyledons</taxon>
        <taxon>Gunneridae</taxon>
        <taxon>Pentapetalae</taxon>
        <taxon>asterids</taxon>
        <taxon>lamiids</taxon>
        <taxon>Lamiales</taxon>
        <taxon>Lentibulariaceae</taxon>
        <taxon>Genlisea</taxon>
    </lineage>
</organism>
<evidence type="ECO:0000313" key="5">
    <source>
        <dbReference type="EMBL" id="EPS64674.1"/>
    </source>
</evidence>
<accession>S8CCI0</accession>
<keyword evidence="2" id="KW-0328">Glycosyltransferase</keyword>